<dbReference type="InterPro" id="IPR011990">
    <property type="entry name" value="TPR-like_helical_dom_sf"/>
</dbReference>
<evidence type="ECO:0000259" key="11">
    <source>
        <dbReference type="PROSITE" id="PS50102"/>
    </source>
</evidence>
<dbReference type="FunFam" id="3.30.70.330:FF:000365">
    <property type="entry name" value="U4/U6 snRNA-associated-splicing factor PRP24"/>
    <property type="match status" value="1"/>
</dbReference>
<dbReference type="SMART" id="SM00360">
    <property type="entry name" value="RRM"/>
    <property type="match status" value="3"/>
</dbReference>
<dbReference type="PANTHER" id="PTHR15241:SF304">
    <property type="entry name" value="RRM DOMAIN-CONTAINING PROTEIN"/>
    <property type="match status" value="1"/>
</dbReference>
<feature type="compositionally biased region" description="Low complexity" evidence="10">
    <location>
        <begin position="1002"/>
        <end position="1021"/>
    </location>
</feature>
<feature type="region of interest" description="Disordered" evidence="10">
    <location>
        <begin position="914"/>
        <end position="951"/>
    </location>
</feature>
<dbReference type="RefSeq" id="XP_014180114.1">
    <property type="nucleotide sequence ID" value="XM_014324639.1"/>
</dbReference>
<feature type="compositionally biased region" description="Basic and acidic residues" evidence="10">
    <location>
        <begin position="602"/>
        <end position="619"/>
    </location>
</feature>
<dbReference type="InterPro" id="IPR012677">
    <property type="entry name" value="Nucleotide-bd_a/b_plait_sf"/>
</dbReference>
<dbReference type="GO" id="GO:0003723">
    <property type="term" value="F:RNA binding"/>
    <property type="evidence" value="ECO:0007669"/>
    <property type="project" value="UniProtKB-UniRule"/>
</dbReference>
<comment type="function">
    <text evidence="7">Functions as a recycling factor of the spliceosome, a machinery that forms on each precursor-messenger RNA (pre-mRNA) and catalyzes the removal of introns. Chaperones the re-annealing of U4 and U6 snRNAs (small nuclear RNAs) released from previous rounds of splicing, an initial step in reforming the U4/U6-U5 tri-snRNP (small nuclear ribonucleoprotein) that can reassemble into another spliceosome complex; this step involves binding U6 and facilitating the unwinding of the U6 internal stem loop, followed by base-pairing of U6 to U4.</text>
</comment>
<comment type="caution">
    <text evidence="12">The sequence shown here is derived from an EMBL/GenBank/DDBJ whole genome shotgun (WGS) entry which is preliminary data.</text>
</comment>
<dbReference type="OrthoDB" id="360390at2759"/>
<keyword evidence="2" id="KW-0507">mRNA processing</keyword>
<organism evidence="12 13">
    <name type="scientific">Trichosporon asahii var. asahii (strain ATCC 90039 / CBS 2479 / JCM 2466 / KCTC 7840 / NBRC 103889/ NCYC 2677 / UAMH 7654)</name>
    <name type="common">Yeast</name>
    <dbReference type="NCBI Taxonomy" id="1186058"/>
    <lineage>
        <taxon>Eukaryota</taxon>
        <taxon>Fungi</taxon>
        <taxon>Dikarya</taxon>
        <taxon>Basidiomycota</taxon>
        <taxon>Agaricomycotina</taxon>
        <taxon>Tremellomycetes</taxon>
        <taxon>Trichosporonales</taxon>
        <taxon>Trichosporonaceae</taxon>
        <taxon>Trichosporon</taxon>
    </lineage>
</organism>
<dbReference type="CDD" id="cd00590">
    <property type="entry name" value="RRM_SF"/>
    <property type="match status" value="1"/>
</dbReference>
<comment type="subcellular location">
    <subcellularLocation>
        <location evidence="1">Nucleus</location>
    </subcellularLocation>
</comment>
<feature type="domain" description="RRM" evidence="11">
    <location>
        <begin position="619"/>
        <end position="703"/>
    </location>
</feature>
<evidence type="ECO:0000256" key="4">
    <source>
        <dbReference type="ARBA" id="ARBA00022884"/>
    </source>
</evidence>
<dbReference type="GO" id="GO:0008380">
    <property type="term" value="P:RNA splicing"/>
    <property type="evidence" value="ECO:0007669"/>
    <property type="project" value="UniProtKB-KW"/>
</dbReference>
<evidence type="ECO:0000256" key="7">
    <source>
        <dbReference type="ARBA" id="ARBA00093374"/>
    </source>
</evidence>
<keyword evidence="5" id="KW-0508">mRNA splicing</keyword>
<dbReference type="PANTHER" id="PTHR15241">
    <property type="entry name" value="TRANSFORMER-2-RELATED"/>
    <property type="match status" value="1"/>
</dbReference>
<evidence type="ECO:0000256" key="2">
    <source>
        <dbReference type="ARBA" id="ARBA00022664"/>
    </source>
</evidence>
<keyword evidence="4 9" id="KW-0694">RNA-binding</keyword>
<sequence>MDVDKTIEALPANQDELVAELGELLEQVAEQPSNLRLLRRQVELMLQLDMVDEAVDAAEALHAKAFVGEASSPRPFTLDSFADIIDMFAKAETEYSLQILERHVRFITALAGLPSEEDVSKDDELNEFLSPETVRETLRGLTKRTNGLLSDSQRVWQPWIDWELALLEQAPAADKWVKTGGSRLTFRAEQMERVHHVYLERLRVPHSKPADLQAYATDIGQQAAILLSYIDWETDPLATRKPKGKKGPQQDHELTSAVFERTVLLYSNAANASEDASWAEDVAEQMKQAAEAYRSAEATVWARYVDWVAANPPADVDEDENEELVREVAGRSTRACPTDGGLWARYILNLEEAREITRIEQAVEKAQDIIIANSAPVSALVEVQYNHLAILHRRYRDLEVNLFAKTSEAIELMTTAYPSGDPSLKLEKFFVAWAEAIGAELLPGVMMVIEKPIHSRTLSYQYTIMCADAQARIGETDAARKLYTQAIGRKDLDWPEAVYDAFTLFENTHGSLETLREAKKAIGHEQQKLNRRRQKAAEAQAQVEQQYQQQAAAAAAAAESAAAPVAAPDGEPAAEGTADVTMAEVEAAPVTAPEASAAPAQEPKKDEEEPQLKRDREHTTVLVTGLRKGTEADRVTKFFANSGLVRECTMVPGEETDSALVEFQTADAVPDALDKDRKKLDSSEIRVAMLWRSTLFVTNFSKDTDDKGIRKLFSQYGTILQTRWPSLKYASSRRFCYVTMDSPASAQSALVLDHFKPDDGYPMSVKISDPAARQKRSDEANTKLFVGGLNPKTKEGHVRELFNKYGQIRSVKLGWDREKRECKGFAFVEMAKEAALELNGTPYHGHGLKVELSDPHFASKKANARLLVLQGVPEGTQEALLQQELAKTLPVVRVELFARRHEAHVELETAKAAGEFVLQRPPPPAKNPETSRNPAVAGTAGSAAPQSSLGFQPRIRKTAKALPKAYHVPKAVAPVEAEKPRTNQGQADFRAFMNKTNEARKAAVAASANAAAPSAAESSPSSRKKRESEPAEDEPSGKKPKTS</sequence>
<name>J4UDQ5_TRIAS</name>
<dbReference type="InterPro" id="IPR035979">
    <property type="entry name" value="RBD_domain_sf"/>
</dbReference>
<proteinExistence type="predicted"/>
<evidence type="ECO:0000313" key="12">
    <source>
        <dbReference type="EMBL" id="EJT49300.1"/>
    </source>
</evidence>
<dbReference type="GO" id="GO:0005688">
    <property type="term" value="C:U6 snRNP"/>
    <property type="evidence" value="ECO:0007669"/>
    <property type="project" value="UniProtKB-ARBA"/>
</dbReference>
<dbReference type="Gene3D" id="3.30.70.330">
    <property type="match status" value="3"/>
</dbReference>
<feature type="domain" description="RRM" evidence="11">
    <location>
        <begin position="782"/>
        <end position="855"/>
    </location>
</feature>
<evidence type="ECO:0000256" key="10">
    <source>
        <dbReference type="SAM" id="MobiDB-lite"/>
    </source>
</evidence>
<keyword evidence="3" id="KW-0677">Repeat</keyword>
<dbReference type="KEGG" id="tasa:A1Q1_01600"/>
<feature type="compositionally biased region" description="Low complexity" evidence="10">
    <location>
        <begin position="591"/>
        <end position="601"/>
    </location>
</feature>
<dbReference type="EMBL" id="ALBS01000174">
    <property type="protein sequence ID" value="EJT49300.1"/>
    <property type="molecule type" value="Genomic_DNA"/>
</dbReference>
<evidence type="ECO:0000256" key="5">
    <source>
        <dbReference type="ARBA" id="ARBA00023187"/>
    </source>
</evidence>
<dbReference type="InterPro" id="IPR000504">
    <property type="entry name" value="RRM_dom"/>
</dbReference>
<dbReference type="SUPFAM" id="SSF54928">
    <property type="entry name" value="RNA-binding domain, RBD"/>
    <property type="match status" value="3"/>
</dbReference>
<protein>
    <recommendedName>
        <fullName evidence="8">U4/U6 snRNA-associated-splicing factor PRP24</fullName>
    </recommendedName>
</protein>
<feature type="region of interest" description="Disordered" evidence="10">
    <location>
        <begin position="973"/>
        <end position="1043"/>
    </location>
</feature>
<dbReference type="SUPFAM" id="SSF48452">
    <property type="entry name" value="TPR-like"/>
    <property type="match status" value="1"/>
</dbReference>
<dbReference type="Proteomes" id="UP000002748">
    <property type="component" value="Unassembled WGS sequence"/>
</dbReference>
<dbReference type="AlphaFoldDB" id="J4UDQ5"/>
<dbReference type="GO" id="GO:0006397">
    <property type="term" value="P:mRNA processing"/>
    <property type="evidence" value="ECO:0007669"/>
    <property type="project" value="UniProtKB-KW"/>
</dbReference>
<dbReference type="HOGENOM" id="CLU_003925_1_0_1"/>
<feature type="domain" description="RRM" evidence="11">
    <location>
        <begin position="693"/>
        <end position="770"/>
    </location>
</feature>
<feature type="region of interest" description="Disordered" evidence="10">
    <location>
        <begin position="591"/>
        <end position="619"/>
    </location>
</feature>
<evidence type="ECO:0000256" key="3">
    <source>
        <dbReference type="ARBA" id="ARBA00022737"/>
    </source>
</evidence>
<feature type="region of interest" description="Disordered" evidence="10">
    <location>
        <begin position="523"/>
        <end position="542"/>
    </location>
</feature>
<dbReference type="PROSITE" id="PS50102">
    <property type="entry name" value="RRM"/>
    <property type="match status" value="3"/>
</dbReference>
<evidence type="ECO:0000256" key="9">
    <source>
        <dbReference type="PROSITE-ProRule" id="PRU00176"/>
    </source>
</evidence>
<dbReference type="VEuPathDB" id="FungiDB:A1Q1_01600"/>
<evidence type="ECO:0000256" key="1">
    <source>
        <dbReference type="ARBA" id="ARBA00004123"/>
    </source>
</evidence>
<evidence type="ECO:0000313" key="13">
    <source>
        <dbReference type="Proteomes" id="UP000002748"/>
    </source>
</evidence>
<dbReference type="GeneID" id="25985114"/>
<dbReference type="Gene3D" id="1.25.40.10">
    <property type="entry name" value="Tetratricopeptide repeat domain"/>
    <property type="match status" value="1"/>
</dbReference>
<keyword evidence="6" id="KW-0539">Nucleus</keyword>
<evidence type="ECO:0000256" key="6">
    <source>
        <dbReference type="ARBA" id="ARBA00023242"/>
    </source>
</evidence>
<dbReference type="Pfam" id="PF00076">
    <property type="entry name" value="RRM_1"/>
    <property type="match status" value="3"/>
</dbReference>
<accession>J4UDQ5</accession>
<gene>
    <name evidence="12" type="ORF">A1Q1_01600</name>
</gene>
<evidence type="ECO:0000256" key="8">
    <source>
        <dbReference type="ARBA" id="ARBA00093627"/>
    </source>
</evidence>
<reference evidence="12 13" key="1">
    <citation type="journal article" date="2012" name="Eukaryot. Cell">
        <title>Draft genome sequence of CBS 2479, the standard type strain of Trichosporon asahii.</title>
        <authorList>
            <person name="Yang R.Y."/>
            <person name="Li H.T."/>
            <person name="Zhu H."/>
            <person name="Zhou G.P."/>
            <person name="Wang M."/>
            <person name="Wang L."/>
        </authorList>
    </citation>
    <scope>NUCLEOTIDE SEQUENCE [LARGE SCALE GENOMIC DNA]</scope>
    <source>
        <strain evidence="13">ATCC 90039 / CBS 2479 / JCM 2466 / KCTC 7840 / NCYC 2677 / UAMH 7654</strain>
    </source>
</reference>